<sequence length="54" mass="6243">LFDLEVHDPDVHFFVIPEIPFNHARTILKSLIPLAEGKSRKVINEGLPDLERHE</sequence>
<dbReference type="Proteomes" id="UP001558613">
    <property type="component" value="Unassembled WGS sequence"/>
</dbReference>
<comment type="caution">
    <text evidence="1">The sequence shown here is derived from an EMBL/GenBank/DDBJ whole genome shotgun (WGS) entry which is preliminary data.</text>
</comment>
<gene>
    <name evidence="1" type="ORF">QQF64_007025</name>
</gene>
<feature type="non-terminal residue" evidence="1">
    <location>
        <position position="54"/>
    </location>
</feature>
<evidence type="ECO:0000313" key="1">
    <source>
        <dbReference type="EMBL" id="KAL1261760.1"/>
    </source>
</evidence>
<organism evidence="1 2">
    <name type="scientific">Cirrhinus molitorella</name>
    <name type="common">mud carp</name>
    <dbReference type="NCBI Taxonomy" id="172907"/>
    <lineage>
        <taxon>Eukaryota</taxon>
        <taxon>Metazoa</taxon>
        <taxon>Chordata</taxon>
        <taxon>Craniata</taxon>
        <taxon>Vertebrata</taxon>
        <taxon>Euteleostomi</taxon>
        <taxon>Actinopterygii</taxon>
        <taxon>Neopterygii</taxon>
        <taxon>Teleostei</taxon>
        <taxon>Ostariophysi</taxon>
        <taxon>Cypriniformes</taxon>
        <taxon>Cyprinidae</taxon>
        <taxon>Labeoninae</taxon>
        <taxon>Labeonini</taxon>
        <taxon>Cirrhinus</taxon>
    </lineage>
</organism>
<name>A0ABR3MAX5_9TELE</name>
<feature type="non-terminal residue" evidence="1">
    <location>
        <position position="1"/>
    </location>
</feature>
<protein>
    <submittedName>
        <fullName evidence="1">Uncharacterized protein</fullName>
    </submittedName>
</protein>
<proteinExistence type="predicted"/>
<accession>A0ABR3MAX5</accession>
<keyword evidence="2" id="KW-1185">Reference proteome</keyword>
<evidence type="ECO:0000313" key="2">
    <source>
        <dbReference type="Proteomes" id="UP001558613"/>
    </source>
</evidence>
<dbReference type="EMBL" id="JAYMGO010000014">
    <property type="protein sequence ID" value="KAL1261760.1"/>
    <property type="molecule type" value="Genomic_DNA"/>
</dbReference>
<reference evidence="1 2" key="1">
    <citation type="submission" date="2023-09" db="EMBL/GenBank/DDBJ databases">
        <authorList>
            <person name="Wang M."/>
        </authorList>
    </citation>
    <scope>NUCLEOTIDE SEQUENCE [LARGE SCALE GENOMIC DNA]</scope>
    <source>
        <strain evidence="1">GT-2023</strain>
        <tissue evidence="1">Liver</tissue>
    </source>
</reference>